<dbReference type="SMART" id="SM01014">
    <property type="entry name" value="ARID"/>
    <property type="match status" value="1"/>
</dbReference>
<proteinExistence type="predicted"/>
<evidence type="ECO:0000313" key="7">
    <source>
        <dbReference type="Proteomes" id="UP000054270"/>
    </source>
</evidence>
<dbReference type="InterPro" id="IPR036431">
    <property type="entry name" value="ARID_dom_sf"/>
</dbReference>
<evidence type="ECO:0000256" key="3">
    <source>
        <dbReference type="ARBA" id="ARBA00023242"/>
    </source>
</evidence>
<dbReference type="CDD" id="cd16100">
    <property type="entry name" value="ARID"/>
    <property type="match status" value="1"/>
</dbReference>
<keyword evidence="3" id="KW-0539">Nucleus</keyword>
<gene>
    <name evidence="6" type="ORF">HYPSUDRAFT_32678</name>
</gene>
<dbReference type="AlphaFoldDB" id="A0A0D2MYW0"/>
<feature type="compositionally biased region" description="Low complexity" evidence="4">
    <location>
        <begin position="10"/>
        <end position="33"/>
    </location>
</feature>
<feature type="compositionally biased region" description="Basic and acidic residues" evidence="4">
    <location>
        <begin position="392"/>
        <end position="410"/>
    </location>
</feature>
<feature type="compositionally biased region" description="Polar residues" evidence="4">
    <location>
        <begin position="428"/>
        <end position="451"/>
    </location>
</feature>
<feature type="compositionally biased region" description="Polar residues" evidence="4">
    <location>
        <begin position="345"/>
        <end position="363"/>
    </location>
</feature>
<feature type="region of interest" description="Disordered" evidence="4">
    <location>
        <begin position="1"/>
        <end position="36"/>
    </location>
</feature>
<dbReference type="InterPro" id="IPR001606">
    <property type="entry name" value="ARID_dom"/>
</dbReference>
<name>A0A0D2MYW0_HYPSF</name>
<dbReference type="SMART" id="SM00501">
    <property type="entry name" value="BRIGHT"/>
    <property type="match status" value="1"/>
</dbReference>
<dbReference type="PANTHER" id="PTHR13964">
    <property type="entry name" value="RBP-RELATED"/>
    <property type="match status" value="1"/>
</dbReference>
<keyword evidence="1" id="KW-0805">Transcription regulation</keyword>
<feature type="region of interest" description="Disordered" evidence="4">
    <location>
        <begin position="321"/>
        <end position="363"/>
    </location>
</feature>
<evidence type="ECO:0000256" key="1">
    <source>
        <dbReference type="ARBA" id="ARBA00023015"/>
    </source>
</evidence>
<dbReference type="InterPro" id="IPR051232">
    <property type="entry name" value="ARID/SWI1_ChromRemod"/>
</dbReference>
<evidence type="ECO:0000259" key="5">
    <source>
        <dbReference type="PROSITE" id="PS51011"/>
    </source>
</evidence>
<dbReference type="Gene3D" id="1.10.150.60">
    <property type="entry name" value="ARID DNA-binding domain"/>
    <property type="match status" value="1"/>
</dbReference>
<dbReference type="GO" id="GO:0016514">
    <property type="term" value="C:SWI/SNF complex"/>
    <property type="evidence" value="ECO:0007669"/>
    <property type="project" value="TreeGrafter"/>
</dbReference>
<evidence type="ECO:0000313" key="6">
    <source>
        <dbReference type="EMBL" id="KJA29278.1"/>
    </source>
</evidence>
<feature type="compositionally biased region" description="Polar residues" evidence="4">
    <location>
        <begin position="379"/>
        <end position="388"/>
    </location>
</feature>
<accession>A0A0D2MYW0</accession>
<keyword evidence="2" id="KW-0804">Transcription</keyword>
<feature type="domain" description="ARID" evidence="5">
    <location>
        <begin position="145"/>
        <end position="273"/>
    </location>
</feature>
<dbReference type="EMBL" id="KN817519">
    <property type="protein sequence ID" value="KJA29278.1"/>
    <property type="molecule type" value="Genomic_DNA"/>
</dbReference>
<feature type="region of interest" description="Disordered" evidence="4">
    <location>
        <begin position="61"/>
        <end position="82"/>
    </location>
</feature>
<dbReference type="OrthoDB" id="1938591at2759"/>
<dbReference type="Pfam" id="PF01388">
    <property type="entry name" value="ARID"/>
    <property type="match status" value="1"/>
</dbReference>
<dbReference type="STRING" id="945553.A0A0D2MYW0"/>
<feature type="compositionally biased region" description="Polar residues" evidence="4">
    <location>
        <begin position="324"/>
        <end position="336"/>
    </location>
</feature>
<evidence type="ECO:0000256" key="2">
    <source>
        <dbReference type="ARBA" id="ARBA00023163"/>
    </source>
</evidence>
<dbReference type="Proteomes" id="UP000054270">
    <property type="component" value="Unassembled WGS sequence"/>
</dbReference>
<dbReference type="PROSITE" id="PS51011">
    <property type="entry name" value="ARID"/>
    <property type="match status" value="1"/>
</dbReference>
<reference evidence="7" key="1">
    <citation type="submission" date="2014-04" db="EMBL/GenBank/DDBJ databases">
        <title>Evolutionary Origins and Diversification of the Mycorrhizal Mutualists.</title>
        <authorList>
            <consortium name="DOE Joint Genome Institute"/>
            <consortium name="Mycorrhizal Genomics Consortium"/>
            <person name="Kohler A."/>
            <person name="Kuo A."/>
            <person name="Nagy L.G."/>
            <person name="Floudas D."/>
            <person name="Copeland A."/>
            <person name="Barry K.W."/>
            <person name="Cichocki N."/>
            <person name="Veneault-Fourrey C."/>
            <person name="LaButti K."/>
            <person name="Lindquist E.A."/>
            <person name="Lipzen A."/>
            <person name="Lundell T."/>
            <person name="Morin E."/>
            <person name="Murat C."/>
            <person name="Riley R."/>
            <person name="Ohm R."/>
            <person name="Sun H."/>
            <person name="Tunlid A."/>
            <person name="Henrissat B."/>
            <person name="Grigoriev I.V."/>
            <person name="Hibbett D.S."/>
            <person name="Martin F."/>
        </authorList>
    </citation>
    <scope>NUCLEOTIDE SEQUENCE [LARGE SCALE GENOMIC DNA]</scope>
    <source>
        <strain evidence="7">FD-334 SS-4</strain>
    </source>
</reference>
<sequence>MVPQNGHPQGGSQAQSQSTATFSSFPPADPSSFNLLDSPHVAKQMAALTAANQARIAQNARIASSSHPPNGTSSGSYLGTISHSFPPNSHDLLTNSANGHANFLSQTNYGLPQSSNNSTNPSFLDSNMSQPNAARNQAAPNLQLKQRQYSFLQGLHNLMAKRGAPLPPQLTGIPSPTYDATSTTWGIIECSKEVGSFVLAGKDVDLFKLWGLSIQSGGGQSISNANGWGAIAQHFDLPEEFPSGVQANKSASVATMLSQYYMALLYPFEEYYKKNMQEQQKKGQTPQRPGGMPGQQFAIPSGVGRPTGMPGMQQPGMRGMNPTGGMSQAIPSTNGLNPYPPMHNQVRSNASQNPHQISATDSHSPIVSTEMDALTHTVDSNLLDQDTQGIKRKYDQDGGDSKRARQKTDPPENGSMLMAMTEEVGTSGPHQESQPPSAISSQSRPRQQATRSKIEYVPLAREVDTYGGRDLHAIDQEWQSSVPRRPLRDINDWGVVDIECLCMSIRSRLSIELSYALTTLTVLSTMKGQAQGSGFPIYNCPDLLDDILDLMEECAFGEAEAKPAPNYLQRNSKIYTNRELVALVQDMQTQPFAPLVVHQGAKDPALGPQQRPANFVLVIVTIIRNMSLIHDNMEFIATHPRLIDMLLRLCDVEEADGKPPAPTAKNLSVADVLLIRKETMATLMNTGSMINLAQTTSSLTTLRMTRRAFELFASYLVDPAESVPPLATVQMTGVPPNTNRRPPPLVEMALDGFTHFSQGDGNRQVITKAVPGPTLWLLLEGLVHRLPLIDADFVFLQRESWLCYIEKIVMSIYSLVFLAPYELKQKIKTDRRLAFKQVMFRMAQRVLLVPAGGTAISARRAIEAMKLLDNAEESSDTSESTVPVLSFGMGFSDGGDASVDKGTGILGGSRGVSYEMLLMRDVNMDVVFFNELDSLVRVEC</sequence>
<keyword evidence="7" id="KW-1185">Reference proteome</keyword>
<dbReference type="PANTHER" id="PTHR13964:SF27">
    <property type="entry name" value="HAT-TRICK, ISOFORM D"/>
    <property type="match status" value="1"/>
</dbReference>
<protein>
    <recommendedName>
        <fullName evidence="5">ARID domain-containing protein</fullName>
    </recommendedName>
</protein>
<dbReference type="GO" id="GO:0000976">
    <property type="term" value="F:transcription cis-regulatory region binding"/>
    <property type="evidence" value="ECO:0007669"/>
    <property type="project" value="TreeGrafter"/>
</dbReference>
<feature type="region of interest" description="Disordered" evidence="4">
    <location>
        <begin position="104"/>
        <end position="136"/>
    </location>
</feature>
<dbReference type="GO" id="GO:0006357">
    <property type="term" value="P:regulation of transcription by RNA polymerase II"/>
    <property type="evidence" value="ECO:0007669"/>
    <property type="project" value="TreeGrafter"/>
</dbReference>
<evidence type="ECO:0000256" key="4">
    <source>
        <dbReference type="SAM" id="MobiDB-lite"/>
    </source>
</evidence>
<dbReference type="OMA" id="MAKRNTP"/>
<organism evidence="6 7">
    <name type="scientific">Hypholoma sublateritium (strain FD-334 SS-4)</name>
    <dbReference type="NCBI Taxonomy" id="945553"/>
    <lineage>
        <taxon>Eukaryota</taxon>
        <taxon>Fungi</taxon>
        <taxon>Dikarya</taxon>
        <taxon>Basidiomycota</taxon>
        <taxon>Agaricomycotina</taxon>
        <taxon>Agaricomycetes</taxon>
        <taxon>Agaricomycetidae</taxon>
        <taxon>Agaricales</taxon>
        <taxon>Agaricineae</taxon>
        <taxon>Strophariaceae</taxon>
        <taxon>Hypholoma</taxon>
    </lineage>
</organism>
<feature type="region of interest" description="Disordered" evidence="4">
    <location>
        <begin position="379"/>
        <end position="453"/>
    </location>
</feature>
<feature type="compositionally biased region" description="Polar residues" evidence="4">
    <location>
        <begin position="66"/>
        <end position="82"/>
    </location>
</feature>
<dbReference type="SUPFAM" id="SSF46774">
    <property type="entry name" value="ARID-like"/>
    <property type="match status" value="1"/>
</dbReference>
<feature type="compositionally biased region" description="Polar residues" evidence="4">
    <location>
        <begin position="104"/>
        <end position="129"/>
    </location>
</feature>